<keyword evidence="2 5" id="KW-0812">Transmembrane</keyword>
<protein>
    <submittedName>
        <fullName evidence="7">Putative membrane protein/domain protein</fullName>
    </submittedName>
</protein>
<organism evidence="7 8">
    <name type="scientific">Hyella patelloides LEGE 07179</name>
    <dbReference type="NCBI Taxonomy" id="945734"/>
    <lineage>
        <taxon>Bacteria</taxon>
        <taxon>Bacillati</taxon>
        <taxon>Cyanobacteriota</taxon>
        <taxon>Cyanophyceae</taxon>
        <taxon>Pleurocapsales</taxon>
        <taxon>Hyellaceae</taxon>
        <taxon>Hyella</taxon>
    </lineage>
</organism>
<evidence type="ECO:0000313" key="7">
    <source>
        <dbReference type="EMBL" id="VEP11506.1"/>
    </source>
</evidence>
<dbReference type="Proteomes" id="UP000320055">
    <property type="component" value="Unassembled WGS sequence"/>
</dbReference>
<keyword evidence="4 5" id="KW-0472">Membrane</keyword>
<feature type="transmembrane region" description="Helical" evidence="5">
    <location>
        <begin position="72"/>
        <end position="96"/>
    </location>
</feature>
<evidence type="ECO:0000256" key="2">
    <source>
        <dbReference type="ARBA" id="ARBA00022692"/>
    </source>
</evidence>
<dbReference type="PANTHER" id="PTHR38480:SF1">
    <property type="entry name" value="SLR0254 PROTEIN"/>
    <property type="match status" value="1"/>
</dbReference>
<evidence type="ECO:0000256" key="4">
    <source>
        <dbReference type="ARBA" id="ARBA00023136"/>
    </source>
</evidence>
<dbReference type="GO" id="GO:0016020">
    <property type="term" value="C:membrane"/>
    <property type="evidence" value="ECO:0007669"/>
    <property type="project" value="UniProtKB-SubCell"/>
</dbReference>
<accession>A0A563VJ75</accession>
<evidence type="ECO:0000256" key="5">
    <source>
        <dbReference type="SAM" id="Phobius"/>
    </source>
</evidence>
<evidence type="ECO:0000256" key="1">
    <source>
        <dbReference type="ARBA" id="ARBA00004141"/>
    </source>
</evidence>
<dbReference type="InterPro" id="IPR010432">
    <property type="entry name" value="RDD"/>
</dbReference>
<evidence type="ECO:0000259" key="6">
    <source>
        <dbReference type="Pfam" id="PF06271"/>
    </source>
</evidence>
<dbReference type="EMBL" id="CAACVJ010000010">
    <property type="protein sequence ID" value="VEP11506.1"/>
    <property type="molecule type" value="Genomic_DNA"/>
</dbReference>
<dbReference type="Pfam" id="PF06271">
    <property type="entry name" value="RDD"/>
    <property type="match status" value="1"/>
</dbReference>
<comment type="subcellular location">
    <subcellularLocation>
        <location evidence="1">Membrane</location>
        <topology evidence="1">Multi-pass membrane protein</topology>
    </subcellularLocation>
</comment>
<dbReference type="OrthoDB" id="9787732at2"/>
<feature type="domain" description="RDD" evidence="6">
    <location>
        <begin position="21"/>
        <end position="158"/>
    </location>
</feature>
<keyword evidence="3 5" id="KW-1133">Transmembrane helix</keyword>
<evidence type="ECO:0000256" key="3">
    <source>
        <dbReference type="ARBA" id="ARBA00022989"/>
    </source>
</evidence>
<dbReference type="AlphaFoldDB" id="A0A563VJ75"/>
<sequence length="260" mass="29340">MSLFNRINLETPESVELEFTLAGIGNRAYALVIDYLILGGVLALSLIIFIFLSYQVSASNLLVENKNDIVKWLWAIEILIVFAIYVGYFCLFETIWQGQTPGKKRASIRVIADNGRTINLSQAVLRALLRPIDDLLFMGMFLIALTKKEKRIGDIVAGTLVVQEDKPQKSKNISITPEAKSLAIKLNQEANISLLSPENFAVIRNYLQRRDMMSSKAHKEVARKLALQVKEIIHLEEIPEGTTARLFLEAIYLGYKNDLQ</sequence>
<evidence type="ECO:0000313" key="8">
    <source>
        <dbReference type="Proteomes" id="UP000320055"/>
    </source>
</evidence>
<feature type="transmembrane region" description="Helical" evidence="5">
    <location>
        <begin position="28"/>
        <end position="52"/>
    </location>
</feature>
<gene>
    <name evidence="7" type="ORF">H1P_1070018</name>
</gene>
<name>A0A563VJ75_9CYAN</name>
<proteinExistence type="predicted"/>
<dbReference type="RefSeq" id="WP_144869052.1">
    <property type="nucleotide sequence ID" value="NZ_LR213863.1"/>
</dbReference>
<keyword evidence="8" id="KW-1185">Reference proteome</keyword>
<dbReference type="PANTHER" id="PTHR38480">
    <property type="entry name" value="SLR0254 PROTEIN"/>
    <property type="match status" value="1"/>
</dbReference>
<reference evidence="7 8" key="1">
    <citation type="submission" date="2019-01" db="EMBL/GenBank/DDBJ databases">
        <authorList>
            <person name="Brito A."/>
        </authorList>
    </citation>
    <scope>NUCLEOTIDE SEQUENCE [LARGE SCALE GENOMIC DNA]</scope>
    <source>
        <strain evidence="7">1</strain>
    </source>
</reference>